<evidence type="ECO:0000313" key="2">
    <source>
        <dbReference type="EMBL" id="GAA2469022.1"/>
    </source>
</evidence>
<proteinExistence type="predicted"/>
<name>A0ABN3KPN8_9MICO</name>
<protein>
    <recommendedName>
        <fullName evidence="4">DUF4192 domain-containing protein</fullName>
    </recommendedName>
</protein>
<sequence length="371" mass="39043">MPSDAKESIVSQENLVLHNMSEVVAAVPHFLGVHPQDSLVVVPEVTGGAPVARVNLPRGVTQTVAVGEGLARAYAGAGVGVVLLAYTDQPELAGAVCDAVRERLEPAIPVIGAVAVDRDVWVRLDGPHSGQVTQSDRDLMTAESLLLERPTPFATPGQLRQAYAPGRPVPDQLMVLTAERAAAAAGGGRVGEVEREWITTTLDSAAAGHTVLPDADAARLIADVQHTPLRDHAWASMERSTAPRHAELWRDLLTRCPESLVDPTSPESTMAPVAPVASLTAFAHWLDGDAVKARVALDRVPAGTAYQMARLIDVALELGMDPRTWTVADDVDEVDGPHHDPSASPKSVGLSRAIHEPPKAPPGPGPAGPPR</sequence>
<keyword evidence="3" id="KW-1185">Reference proteome</keyword>
<feature type="compositionally biased region" description="Pro residues" evidence="1">
    <location>
        <begin position="359"/>
        <end position="371"/>
    </location>
</feature>
<evidence type="ECO:0008006" key="4">
    <source>
        <dbReference type="Google" id="ProtNLM"/>
    </source>
</evidence>
<organism evidence="2 3">
    <name type="scientific">Terrabacter carboxydivorans</name>
    <dbReference type="NCBI Taxonomy" id="619730"/>
    <lineage>
        <taxon>Bacteria</taxon>
        <taxon>Bacillati</taxon>
        <taxon>Actinomycetota</taxon>
        <taxon>Actinomycetes</taxon>
        <taxon>Micrococcales</taxon>
        <taxon>Intrasporangiaceae</taxon>
        <taxon>Terrabacter</taxon>
    </lineage>
</organism>
<feature type="region of interest" description="Disordered" evidence="1">
    <location>
        <begin position="330"/>
        <end position="371"/>
    </location>
</feature>
<evidence type="ECO:0000313" key="3">
    <source>
        <dbReference type="Proteomes" id="UP001500730"/>
    </source>
</evidence>
<accession>A0ABN3KPN8</accession>
<gene>
    <name evidence="2" type="ORF">GCM10009858_02920</name>
</gene>
<dbReference type="Proteomes" id="UP001500730">
    <property type="component" value="Unassembled WGS sequence"/>
</dbReference>
<evidence type="ECO:0000256" key="1">
    <source>
        <dbReference type="SAM" id="MobiDB-lite"/>
    </source>
</evidence>
<reference evidence="2 3" key="1">
    <citation type="journal article" date="2019" name="Int. J. Syst. Evol. Microbiol.">
        <title>The Global Catalogue of Microorganisms (GCM) 10K type strain sequencing project: providing services to taxonomists for standard genome sequencing and annotation.</title>
        <authorList>
            <consortium name="The Broad Institute Genomics Platform"/>
            <consortium name="The Broad Institute Genome Sequencing Center for Infectious Disease"/>
            <person name="Wu L."/>
            <person name="Ma J."/>
        </authorList>
    </citation>
    <scope>NUCLEOTIDE SEQUENCE [LARGE SCALE GENOMIC DNA]</scope>
    <source>
        <strain evidence="2 3">JCM 16259</strain>
    </source>
</reference>
<comment type="caution">
    <text evidence="2">The sequence shown here is derived from an EMBL/GenBank/DDBJ whole genome shotgun (WGS) entry which is preliminary data.</text>
</comment>
<dbReference type="Pfam" id="PF13830">
    <property type="entry name" value="DUF4192"/>
    <property type="match status" value="1"/>
</dbReference>
<dbReference type="EMBL" id="BAAARE010000001">
    <property type="protein sequence ID" value="GAA2469022.1"/>
    <property type="molecule type" value="Genomic_DNA"/>
</dbReference>
<dbReference type="InterPro" id="IPR025447">
    <property type="entry name" value="DUF4192"/>
</dbReference>